<dbReference type="Pfam" id="PF00550">
    <property type="entry name" value="PP-binding"/>
    <property type="match status" value="1"/>
</dbReference>
<dbReference type="RefSeq" id="WP_200199333.1">
    <property type="nucleotide sequence ID" value="NZ_JAENHM010000089.1"/>
</dbReference>
<reference evidence="3" key="1">
    <citation type="submission" date="2021-01" db="EMBL/GenBank/DDBJ databases">
        <title>Genome public.</title>
        <authorList>
            <person name="Liu C."/>
            <person name="Sun Q."/>
        </authorList>
    </citation>
    <scope>NUCLEOTIDE SEQUENCE [LARGE SCALE GENOMIC DNA]</scope>
    <source>
        <strain evidence="3">YIM B02556</strain>
    </source>
</reference>
<accession>A0ABS1FGZ7</accession>
<dbReference type="PROSITE" id="PS50075">
    <property type="entry name" value="CARRIER"/>
    <property type="match status" value="1"/>
</dbReference>
<sequence>MIRTSDIVDVIVGMVTALPQAPREVDAGTNIARDLGLDSLAVMNFVMQLEDRFDVSIPMDRLAGIQTIGDLAVAIADLKGR</sequence>
<dbReference type="EMBL" id="JAENHM010000089">
    <property type="protein sequence ID" value="MBK1842669.1"/>
    <property type="molecule type" value="Genomic_DNA"/>
</dbReference>
<dbReference type="SUPFAM" id="SSF47336">
    <property type="entry name" value="ACP-like"/>
    <property type="match status" value="1"/>
</dbReference>
<gene>
    <name evidence="2" type="ORF">JHL17_35275</name>
</gene>
<proteinExistence type="predicted"/>
<evidence type="ECO:0000259" key="1">
    <source>
        <dbReference type="PROSITE" id="PS50075"/>
    </source>
</evidence>
<dbReference type="Proteomes" id="UP000652760">
    <property type="component" value="Unassembled WGS sequence"/>
</dbReference>
<dbReference type="Gene3D" id="1.10.1200.10">
    <property type="entry name" value="ACP-like"/>
    <property type="match status" value="1"/>
</dbReference>
<name>A0ABS1FGZ7_9PROT</name>
<organism evidence="2 3">
    <name type="scientific">Azospirillum endophyticum</name>
    <dbReference type="NCBI Taxonomy" id="2800326"/>
    <lineage>
        <taxon>Bacteria</taxon>
        <taxon>Pseudomonadati</taxon>
        <taxon>Pseudomonadota</taxon>
        <taxon>Alphaproteobacteria</taxon>
        <taxon>Rhodospirillales</taxon>
        <taxon>Azospirillaceae</taxon>
        <taxon>Azospirillum</taxon>
    </lineage>
</organism>
<feature type="domain" description="Carrier" evidence="1">
    <location>
        <begin position="2"/>
        <end position="79"/>
    </location>
</feature>
<evidence type="ECO:0000313" key="3">
    <source>
        <dbReference type="Proteomes" id="UP000652760"/>
    </source>
</evidence>
<comment type="caution">
    <text evidence="2">The sequence shown here is derived from an EMBL/GenBank/DDBJ whole genome shotgun (WGS) entry which is preliminary data.</text>
</comment>
<dbReference type="InterPro" id="IPR009081">
    <property type="entry name" value="PP-bd_ACP"/>
</dbReference>
<protein>
    <submittedName>
        <fullName evidence="2">Acyl carrier protein</fullName>
    </submittedName>
</protein>
<evidence type="ECO:0000313" key="2">
    <source>
        <dbReference type="EMBL" id="MBK1842669.1"/>
    </source>
</evidence>
<dbReference type="InterPro" id="IPR036736">
    <property type="entry name" value="ACP-like_sf"/>
</dbReference>
<keyword evidence="3" id="KW-1185">Reference proteome</keyword>